<dbReference type="Proteomes" id="UP000315133">
    <property type="component" value="Unassembled WGS sequence"/>
</dbReference>
<dbReference type="InterPro" id="IPR012340">
    <property type="entry name" value="NA-bd_OB-fold"/>
</dbReference>
<dbReference type="GO" id="GO:0003677">
    <property type="term" value="F:DNA binding"/>
    <property type="evidence" value="ECO:0007669"/>
    <property type="project" value="UniProtKB-KW"/>
</dbReference>
<feature type="domain" description="CSD" evidence="1">
    <location>
        <begin position="20"/>
        <end position="83"/>
    </location>
</feature>
<keyword evidence="2" id="KW-0238">DNA-binding</keyword>
<name>A0A543KKL3_9MICO</name>
<evidence type="ECO:0000259" key="1">
    <source>
        <dbReference type="PROSITE" id="PS51857"/>
    </source>
</evidence>
<dbReference type="InterPro" id="IPR002059">
    <property type="entry name" value="CSP_DNA-bd"/>
</dbReference>
<dbReference type="SMART" id="SM00357">
    <property type="entry name" value="CSP"/>
    <property type="match status" value="1"/>
</dbReference>
<evidence type="ECO:0000313" key="3">
    <source>
        <dbReference type="Proteomes" id="UP000315133"/>
    </source>
</evidence>
<reference evidence="2 3" key="1">
    <citation type="submission" date="2019-06" db="EMBL/GenBank/DDBJ databases">
        <title>Sequencing the genomes of 1000 actinobacteria strains.</title>
        <authorList>
            <person name="Klenk H.-P."/>
        </authorList>
    </citation>
    <scope>NUCLEOTIDE SEQUENCE [LARGE SCALE GENOMIC DNA]</scope>
    <source>
        <strain evidence="2 3">DSM 12362</strain>
    </source>
</reference>
<dbReference type="CDD" id="cd04458">
    <property type="entry name" value="CSP_CDS"/>
    <property type="match status" value="1"/>
</dbReference>
<dbReference type="InterPro" id="IPR011129">
    <property type="entry name" value="CSD"/>
</dbReference>
<evidence type="ECO:0000313" key="2">
    <source>
        <dbReference type="EMBL" id="TQM95621.1"/>
    </source>
</evidence>
<dbReference type="AlphaFoldDB" id="A0A543KKL3"/>
<dbReference type="PROSITE" id="PS51857">
    <property type="entry name" value="CSD_2"/>
    <property type="match status" value="1"/>
</dbReference>
<comment type="caution">
    <text evidence="2">The sequence shown here is derived from an EMBL/GenBank/DDBJ whole genome shotgun (WGS) entry which is preliminary data.</text>
</comment>
<gene>
    <name evidence="2" type="ORF">FB476_0466</name>
</gene>
<dbReference type="EMBL" id="VFPU01000001">
    <property type="protein sequence ID" value="TQM95621.1"/>
    <property type="molecule type" value="Genomic_DNA"/>
</dbReference>
<dbReference type="Pfam" id="PF00313">
    <property type="entry name" value="CSD"/>
    <property type="match status" value="1"/>
</dbReference>
<dbReference type="PRINTS" id="PR00050">
    <property type="entry name" value="COLDSHOCK"/>
</dbReference>
<proteinExistence type="predicted"/>
<organism evidence="2 3">
    <name type="scientific">Ornithinimicrobium humiphilum</name>
    <dbReference type="NCBI Taxonomy" id="125288"/>
    <lineage>
        <taxon>Bacteria</taxon>
        <taxon>Bacillati</taxon>
        <taxon>Actinomycetota</taxon>
        <taxon>Actinomycetes</taxon>
        <taxon>Micrococcales</taxon>
        <taxon>Ornithinimicrobiaceae</taxon>
        <taxon>Ornithinimicrobium</taxon>
    </lineage>
</organism>
<protein>
    <submittedName>
        <fullName evidence="2">Putative cold-shock DNA-binding protein</fullName>
    </submittedName>
</protein>
<dbReference type="Gene3D" id="2.40.50.140">
    <property type="entry name" value="Nucleic acid-binding proteins"/>
    <property type="match status" value="1"/>
</dbReference>
<dbReference type="SUPFAM" id="SSF50249">
    <property type="entry name" value="Nucleic acid-binding proteins"/>
    <property type="match status" value="1"/>
</dbReference>
<accession>A0A543KKL3</accession>
<keyword evidence="3" id="KW-1185">Reference proteome</keyword>
<sequence>MRDDILVGPHYPYYFVRCRVPTGKVRFYDEDKGFGFLSSDEGHDVYVPRSALPQGVESLKRGTRVEFDIVAGKRGDQALSVRLLDPPPSVSRGLSLRDRKPAEEMVVVVEDLIALLDSASTSLRKGHYPDRRQGAAVAKALRAVADQFEAGS</sequence>